<dbReference type="PIRSF" id="PIRSF033563">
    <property type="entry name" value="UCP033563"/>
    <property type="match status" value="1"/>
</dbReference>
<protein>
    <submittedName>
        <fullName evidence="1">DUF1015 domain-containing protein</fullName>
    </submittedName>
</protein>
<keyword evidence="2" id="KW-1185">Reference proteome</keyword>
<organism evidence="1 2">
    <name type="scientific">Methanocalculus taiwanensis</name>
    <dbReference type="NCBI Taxonomy" id="106207"/>
    <lineage>
        <taxon>Archaea</taxon>
        <taxon>Methanobacteriati</taxon>
        <taxon>Methanobacteriota</taxon>
        <taxon>Stenosarchaea group</taxon>
        <taxon>Methanomicrobia</taxon>
        <taxon>Methanomicrobiales</taxon>
        <taxon>Methanocalculaceae</taxon>
        <taxon>Methanocalculus</taxon>
    </lineage>
</organism>
<gene>
    <name evidence="1" type="ORF">FTO68_00665</name>
</gene>
<dbReference type="EMBL" id="VOTZ01000001">
    <property type="protein sequence ID" value="MCQ1537507.1"/>
    <property type="molecule type" value="Genomic_DNA"/>
</dbReference>
<dbReference type="Proteomes" id="UP001524383">
    <property type="component" value="Unassembled WGS sequence"/>
</dbReference>
<evidence type="ECO:0000313" key="1">
    <source>
        <dbReference type="EMBL" id="MCQ1537507.1"/>
    </source>
</evidence>
<dbReference type="Pfam" id="PF06245">
    <property type="entry name" value="DUF1015"/>
    <property type="match status" value="1"/>
</dbReference>
<sequence>MVSIYPFRALHPSKEESAYVPSVPYDVVDRDEAAACISENRKSFLRVIRSDAELPDLDPYDDAIYARARAVFDQMRAEGLFVQDAGESYSVYRVEYEGRVFTGLVACIGVSEYQTKVVKRHELTRYDKEEDRTRHIDAVGAHTGQVFLLYKDMQGIHDHLASLATGEMVAEMKTKSGAVHRIYPITDPDAIRKITGLFAEVPALYIADGHHRAKSAVNVYERRSERGDANLEASRFMGVLFAHDSVLIHGYSRLVRDLNGMAQDEFLSALGEIFTIRELNDVNTKASSITPDVPGKGQHLFHLYIGGRFYELTRTIDPAADAISRLDVSLLQERVFSPLLGITDPRGDERLAFMGGALPITDLIAGVDRGDYAFAILMQPTDVDEICDIADNDGIMPPKSTWFEPKLLSGLVVHSID</sequence>
<reference evidence="1 2" key="1">
    <citation type="submission" date="2019-08" db="EMBL/GenBank/DDBJ databases">
        <authorList>
            <person name="Chen S.-C."/>
            <person name="Lai M.-C."/>
            <person name="You Y.-T."/>
        </authorList>
    </citation>
    <scope>NUCLEOTIDE SEQUENCE [LARGE SCALE GENOMIC DNA]</scope>
    <source>
        <strain evidence="1 2">P2F9704a</strain>
    </source>
</reference>
<dbReference type="AlphaFoldDB" id="A0ABD4TEQ8"/>
<accession>A0ABD4TEQ8</accession>
<proteinExistence type="predicted"/>
<dbReference type="InterPro" id="IPR008323">
    <property type="entry name" value="UCP033563"/>
</dbReference>
<name>A0ABD4TEQ8_9EURY</name>
<dbReference type="PANTHER" id="PTHR36454">
    <property type="entry name" value="LMO2823 PROTEIN"/>
    <property type="match status" value="1"/>
</dbReference>
<dbReference type="PANTHER" id="PTHR36454:SF1">
    <property type="entry name" value="DUF1015 DOMAIN-CONTAINING PROTEIN"/>
    <property type="match status" value="1"/>
</dbReference>
<evidence type="ECO:0000313" key="2">
    <source>
        <dbReference type="Proteomes" id="UP001524383"/>
    </source>
</evidence>
<comment type="caution">
    <text evidence="1">The sequence shown here is derived from an EMBL/GenBank/DDBJ whole genome shotgun (WGS) entry which is preliminary data.</text>
</comment>